<dbReference type="InterPro" id="IPR050155">
    <property type="entry name" value="HAD-like_hydrolase_sf"/>
</dbReference>
<sequence length="254" mass="26713">MTQTRQTLVLWDIDRTLLYVGDVDRQVYRETFAEVVGRPAEHLPARGTGVTMPLAIRSLLVDNGVPEADVAELQRRMVELLPARLAAHGQDLRERGVLLPGAAAALRAVHEHPGLVPTAVTGNLKASALLKLAAFGLDGMLDPEIGGFASDDHHRPALVALAQKRAGAKHGTTFNRANTVVIGDSLEDVRTGREGGAAVIGVASGKTTATELSDSGADLVLDSLEDVARVLRGICELTGTGTSVRTGTGTGRRP</sequence>
<accession>A0A5P2DTV7</accession>
<dbReference type="GO" id="GO:0008967">
    <property type="term" value="F:phosphoglycolate phosphatase activity"/>
    <property type="evidence" value="ECO:0007669"/>
    <property type="project" value="TreeGrafter"/>
</dbReference>
<dbReference type="Gene3D" id="1.10.150.240">
    <property type="entry name" value="Putative phosphatase, domain 2"/>
    <property type="match status" value="1"/>
</dbReference>
<gene>
    <name evidence="1" type="ORF">DEJ51_29235</name>
</gene>
<dbReference type="PANTHER" id="PTHR43434">
    <property type="entry name" value="PHOSPHOGLYCOLATE PHOSPHATASE"/>
    <property type="match status" value="1"/>
</dbReference>
<dbReference type="PANTHER" id="PTHR43434:SF1">
    <property type="entry name" value="PHOSPHOGLYCOLATE PHOSPHATASE"/>
    <property type="match status" value="1"/>
</dbReference>
<evidence type="ECO:0000313" key="2">
    <source>
        <dbReference type="Proteomes" id="UP000324101"/>
    </source>
</evidence>
<dbReference type="SUPFAM" id="SSF56784">
    <property type="entry name" value="HAD-like"/>
    <property type="match status" value="1"/>
</dbReference>
<dbReference type="Proteomes" id="UP000324101">
    <property type="component" value="Chromosome"/>
</dbReference>
<dbReference type="GO" id="GO:0005829">
    <property type="term" value="C:cytosol"/>
    <property type="evidence" value="ECO:0007669"/>
    <property type="project" value="TreeGrafter"/>
</dbReference>
<proteinExistence type="predicted"/>
<evidence type="ECO:0000313" key="1">
    <source>
        <dbReference type="EMBL" id="QES57747.1"/>
    </source>
</evidence>
<dbReference type="OrthoDB" id="9781769at2"/>
<protein>
    <submittedName>
        <fullName evidence="1">Phosphoglycolate phosphatase</fullName>
    </submittedName>
</protein>
<dbReference type="InterPro" id="IPR023198">
    <property type="entry name" value="PGP-like_dom2"/>
</dbReference>
<organism evidence="1 2">
    <name type="scientific">Streptomyces venezuelae</name>
    <dbReference type="NCBI Taxonomy" id="54571"/>
    <lineage>
        <taxon>Bacteria</taxon>
        <taxon>Bacillati</taxon>
        <taxon>Actinomycetota</taxon>
        <taxon>Actinomycetes</taxon>
        <taxon>Kitasatosporales</taxon>
        <taxon>Streptomycetaceae</taxon>
        <taxon>Streptomyces</taxon>
    </lineage>
</organism>
<dbReference type="Pfam" id="PF12710">
    <property type="entry name" value="HAD"/>
    <property type="match status" value="1"/>
</dbReference>
<dbReference type="InterPro" id="IPR036412">
    <property type="entry name" value="HAD-like_sf"/>
</dbReference>
<dbReference type="SFLD" id="SFLDS00003">
    <property type="entry name" value="Haloacid_Dehalogenase"/>
    <property type="match status" value="1"/>
</dbReference>
<dbReference type="RefSeq" id="WP_150260545.1">
    <property type="nucleotide sequence ID" value="NZ_CP029189.1"/>
</dbReference>
<dbReference type="SFLD" id="SFLDG01129">
    <property type="entry name" value="C1.5:_HAD__Beta-PGM__Phosphata"/>
    <property type="match status" value="1"/>
</dbReference>
<dbReference type="Gene3D" id="3.40.50.1000">
    <property type="entry name" value="HAD superfamily/HAD-like"/>
    <property type="match status" value="1"/>
</dbReference>
<name>A0A5P2DTV7_STRVZ</name>
<reference evidence="1 2" key="1">
    <citation type="submission" date="2018-05" db="EMBL/GenBank/DDBJ databases">
        <title>Streptomyces venezuelae.</title>
        <authorList>
            <person name="Kim W."/>
            <person name="Lee N."/>
            <person name="Cho B.-K."/>
        </authorList>
    </citation>
    <scope>NUCLEOTIDE SEQUENCE [LARGE SCALE GENOMIC DNA]</scope>
    <source>
        <strain evidence="1 2">ATCC 21018</strain>
    </source>
</reference>
<dbReference type="GO" id="GO:0006281">
    <property type="term" value="P:DNA repair"/>
    <property type="evidence" value="ECO:0007669"/>
    <property type="project" value="TreeGrafter"/>
</dbReference>
<dbReference type="EMBL" id="CP029189">
    <property type="protein sequence ID" value="QES57747.1"/>
    <property type="molecule type" value="Genomic_DNA"/>
</dbReference>
<dbReference type="InterPro" id="IPR023214">
    <property type="entry name" value="HAD_sf"/>
</dbReference>
<dbReference type="AlphaFoldDB" id="A0A5P2DTV7"/>